<dbReference type="AlphaFoldDB" id="A0A0N4ZYJ7"/>
<dbReference type="WBParaSite" id="PTRK_0001386400.1">
    <property type="protein sequence ID" value="PTRK_0001386400.1"/>
    <property type="gene ID" value="PTRK_0001386400"/>
</dbReference>
<keyword evidence="1" id="KW-1133">Transmembrane helix</keyword>
<name>A0A0N4ZYJ7_PARTI</name>
<reference evidence="3" key="1">
    <citation type="submission" date="2017-02" db="UniProtKB">
        <authorList>
            <consortium name="WormBaseParasite"/>
        </authorList>
    </citation>
    <scope>IDENTIFICATION</scope>
</reference>
<keyword evidence="1" id="KW-0812">Transmembrane</keyword>
<feature type="transmembrane region" description="Helical" evidence="1">
    <location>
        <begin position="91"/>
        <end position="109"/>
    </location>
</feature>
<sequence>MDVKTKLTCSKYVINILRSTHHNSTPNKPNLALFRRINELASSGKWDNINNAPKLILFGNNKKEAYKAFGELLETKNSYFERTPWGKHLKFITRCGLFIITSFAVFKGYELIFPETYRMAIKYAPKHHEEHH</sequence>
<protein>
    <submittedName>
        <fullName evidence="3">Uncharacterized protein</fullName>
    </submittedName>
</protein>
<evidence type="ECO:0000313" key="3">
    <source>
        <dbReference type="WBParaSite" id="PTRK_0001386400.1"/>
    </source>
</evidence>
<keyword evidence="2" id="KW-1185">Reference proteome</keyword>
<dbReference type="Proteomes" id="UP000038045">
    <property type="component" value="Unplaced"/>
</dbReference>
<keyword evidence="1" id="KW-0472">Membrane</keyword>
<evidence type="ECO:0000313" key="2">
    <source>
        <dbReference type="Proteomes" id="UP000038045"/>
    </source>
</evidence>
<proteinExistence type="predicted"/>
<evidence type="ECO:0000256" key="1">
    <source>
        <dbReference type="SAM" id="Phobius"/>
    </source>
</evidence>
<organism evidence="2 3">
    <name type="scientific">Parastrongyloides trichosuri</name>
    <name type="common">Possum-specific nematode worm</name>
    <dbReference type="NCBI Taxonomy" id="131310"/>
    <lineage>
        <taxon>Eukaryota</taxon>
        <taxon>Metazoa</taxon>
        <taxon>Ecdysozoa</taxon>
        <taxon>Nematoda</taxon>
        <taxon>Chromadorea</taxon>
        <taxon>Rhabditida</taxon>
        <taxon>Tylenchina</taxon>
        <taxon>Panagrolaimomorpha</taxon>
        <taxon>Strongyloidoidea</taxon>
        <taxon>Strongyloididae</taxon>
        <taxon>Parastrongyloides</taxon>
    </lineage>
</organism>
<dbReference type="STRING" id="131310.A0A0N4ZYJ7"/>
<accession>A0A0N4ZYJ7</accession>